<dbReference type="Pfam" id="PF10677">
    <property type="entry name" value="DUF2490"/>
    <property type="match status" value="1"/>
</dbReference>
<comment type="caution">
    <text evidence="1">The sequence shown here is derived from an EMBL/GenBank/DDBJ whole genome shotgun (WGS) entry which is preliminary data.</text>
</comment>
<proteinExistence type="predicted"/>
<sequence length="260" mass="30661">MKSLSIFVTSSLVKIVSLGSILLCSPDLTHAQTAPKQIHEQGQVWLGYFNQTRLSEKFSLWLDLHARRTDLLERWSTTIIRPGITFHLPHHINLTAGYAYISHYPAAGLQTIRPEHRSWQQLSWTRRVKKLQMMQWVRFEQRFNRKVANDALVEGYNFNYRLRYLLSIFIPLKGDFIEAGTPFFAFNDEIHINAGKQITYNYFDQNRFFVGFGYQFSKTLNAQLGYMNLFQQLPAGNRFNNNHTIRLFFFNNIDLRKKEK</sequence>
<name>A0ABT8RDK3_9BACT</name>
<gene>
    <name evidence="1" type="ORF">Q0590_28150</name>
</gene>
<evidence type="ECO:0000313" key="1">
    <source>
        <dbReference type="EMBL" id="MDO1450185.1"/>
    </source>
</evidence>
<evidence type="ECO:0000313" key="2">
    <source>
        <dbReference type="Proteomes" id="UP001168528"/>
    </source>
</evidence>
<protein>
    <submittedName>
        <fullName evidence="1">DUF2490 domain-containing protein</fullName>
    </submittedName>
</protein>
<dbReference type="InterPro" id="IPR019619">
    <property type="entry name" value="DUF2490"/>
</dbReference>
<keyword evidence="2" id="KW-1185">Reference proteome</keyword>
<dbReference type="EMBL" id="JAUKPO010000026">
    <property type="protein sequence ID" value="MDO1450185.1"/>
    <property type="molecule type" value="Genomic_DNA"/>
</dbReference>
<organism evidence="1 2">
    <name type="scientific">Rhodocytophaga aerolata</name>
    <dbReference type="NCBI Taxonomy" id="455078"/>
    <lineage>
        <taxon>Bacteria</taxon>
        <taxon>Pseudomonadati</taxon>
        <taxon>Bacteroidota</taxon>
        <taxon>Cytophagia</taxon>
        <taxon>Cytophagales</taxon>
        <taxon>Rhodocytophagaceae</taxon>
        <taxon>Rhodocytophaga</taxon>
    </lineage>
</organism>
<accession>A0ABT8RDK3</accession>
<dbReference type="Proteomes" id="UP001168528">
    <property type="component" value="Unassembled WGS sequence"/>
</dbReference>
<reference evidence="1" key="1">
    <citation type="submission" date="2023-07" db="EMBL/GenBank/DDBJ databases">
        <title>The genome sequence of Rhodocytophaga aerolata KACC 12507.</title>
        <authorList>
            <person name="Zhang X."/>
        </authorList>
    </citation>
    <scope>NUCLEOTIDE SEQUENCE</scope>
    <source>
        <strain evidence="1">KACC 12507</strain>
    </source>
</reference>
<dbReference type="RefSeq" id="WP_302040987.1">
    <property type="nucleotide sequence ID" value="NZ_JAUKPO010000026.1"/>
</dbReference>